<feature type="region of interest" description="Disordered" evidence="1">
    <location>
        <begin position="1"/>
        <end position="58"/>
    </location>
</feature>
<keyword evidence="2" id="KW-1133">Transmembrane helix</keyword>
<evidence type="ECO:0000256" key="1">
    <source>
        <dbReference type="SAM" id="MobiDB-lite"/>
    </source>
</evidence>
<dbReference type="Proteomes" id="UP000831467">
    <property type="component" value="Chromosome"/>
</dbReference>
<feature type="compositionally biased region" description="Low complexity" evidence="1">
    <location>
        <begin position="32"/>
        <end position="58"/>
    </location>
</feature>
<protein>
    <submittedName>
        <fullName evidence="3">Ig-like domain-containing protein</fullName>
    </submittedName>
</protein>
<proteinExistence type="predicted"/>
<feature type="transmembrane region" description="Helical" evidence="2">
    <location>
        <begin position="68"/>
        <end position="92"/>
    </location>
</feature>
<keyword evidence="4" id="KW-1185">Reference proteome</keyword>
<organism evidence="3 4">
    <name type="scientific">Microbacterium sufflavum</name>
    <dbReference type="NCBI Taxonomy" id="2851649"/>
    <lineage>
        <taxon>Bacteria</taxon>
        <taxon>Bacillati</taxon>
        <taxon>Actinomycetota</taxon>
        <taxon>Actinomycetes</taxon>
        <taxon>Micrococcales</taxon>
        <taxon>Microbacteriaceae</taxon>
        <taxon>Microbacterium</taxon>
    </lineage>
</organism>
<name>A0ABY4IJM4_9MICO</name>
<gene>
    <name evidence="3" type="ORF">KV394_04290</name>
</gene>
<feature type="compositionally biased region" description="Low complexity" evidence="1">
    <location>
        <begin position="1"/>
        <end position="24"/>
    </location>
</feature>
<dbReference type="InterPro" id="IPR011042">
    <property type="entry name" value="6-blade_b-propeller_TolB-like"/>
</dbReference>
<dbReference type="EMBL" id="CP078076">
    <property type="protein sequence ID" value="UPL12802.1"/>
    <property type="molecule type" value="Genomic_DNA"/>
</dbReference>
<evidence type="ECO:0000313" key="4">
    <source>
        <dbReference type="Proteomes" id="UP000831467"/>
    </source>
</evidence>
<keyword evidence="2" id="KW-0812">Transmembrane</keyword>
<reference evidence="3 4" key="1">
    <citation type="submission" date="2021-06" db="EMBL/GenBank/DDBJ databases">
        <title>Genome-based taxonomic framework of Microbacterium strains isolated from marine environment, the description of four new species and reclassification of four preexisting species.</title>
        <authorList>
            <person name="Lee S.D."/>
            <person name="Kim S.-M."/>
            <person name="Byeon Y.-S."/>
            <person name="Yang H.L."/>
            <person name="Kim I.S."/>
        </authorList>
    </citation>
    <scope>NUCLEOTIDE SEQUENCE [LARGE SCALE GENOMIC DNA]</scope>
    <source>
        <strain evidence="3 4">SSW1-51</strain>
    </source>
</reference>
<accession>A0ABY4IJM4</accession>
<dbReference type="Gene3D" id="2.120.10.30">
    <property type="entry name" value="TolB, C-terminal domain"/>
    <property type="match status" value="1"/>
</dbReference>
<keyword evidence="2" id="KW-0472">Membrane</keyword>
<evidence type="ECO:0000313" key="3">
    <source>
        <dbReference type="EMBL" id="UPL12802.1"/>
    </source>
</evidence>
<dbReference type="SUPFAM" id="SSF82171">
    <property type="entry name" value="DPP6 N-terminal domain-like"/>
    <property type="match status" value="1"/>
</dbReference>
<sequence length="518" mass="53567">MPSAGSSVPAVPLAPEPVSAAAAPPATPTPPAAESSEGAAPGWRPADGPPAASDRAGAAAGPRMSRRFLLTIGAVLGVLVLVGTGFGVVSLLQGPRISEVQVDAAQAIESSGSRLILTANQPLAAIEADQVSVEPAVPFTVDAAGRGIGVRFTVPLDDDTTYTVRVSDAVGASGGPSAELTTSFTTPASTMFLLRRDVDGDDTIFRTDLSGEKAVPVFSHPRINDFRATSTRLVASVEEDDGSHLLVMDRDGDDQRELALPGEGYVGEIQVSERGNLVGYSYSDRELSDTEGRASVLVTQSLSGDDEPQIIEVAGEEASVFVWQFVPDSAAVLFIDFDGALALVDRSSDAGVQSLGLATTIQGISRGTYTAIVERLDGTVVELNLTDGSEQPLAASTPDYGTATTITPFPGGTLRHVVSRDDSGLPIGQAVVRVDDDGVAEPLVEVGSSDAILQACASPSGQYAAVVVAPDMANNPYDGMLLPLPGRLETHLIDLDSGKELVALTGFDASWCQTAPRF</sequence>
<evidence type="ECO:0000256" key="2">
    <source>
        <dbReference type="SAM" id="Phobius"/>
    </source>
</evidence>